<feature type="repeat" description="HEAT" evidence="3">
    <location>
        <begin position="1653"/>
        <end position="1691"/>
    </location>
</feature>
<evidence type="ECO:0000313" key="7">
    <source>
        <dbReference type="Proteomes" id="UP000383932"/>
    </source>
</evidence>
<dbReference type="InterPro" id="IPR056809">
    <property type="entry name" value="HEAT_GCN1_fung"/>
</dbReference>
<feature type="domain" description="TOG" evidence="5">
    <location>
        <begin position="1482"/>
        <end position="1711"/>
    </location>
</feature>
<protein>
    <submittedName>
        <fullName evidence="6">Translational activator GCN1</fullName>
    </submittedName>
</protein>
<dbReference type="InterPro" id="IPR056810">
    <property type="entry name" value="GNC1-like_N"/>
</dbReference>
<feature type="compositionally biased region" description="Low complexity" evidence="4">
    <location>
        <begin position="724"/>
        <end position="768"/>
    </location>
</feature>
<dbReference type="PANTHER" id="PTHR23346:SF7">
    <property type="entry name" value="STALLED RIBOSOME SENSOR GCN1"/>
    <property type="match status" value="1"/>
</dbReference>
<dbReference type="Pfam" id="PF24916">
    <property type="entry name" value="HEAT_GCN1_fung"/>
    <property type="match status" value="1"/>
</dbReference>
<dbReference type="Pfam" id="PF23271">
    <property type="entry name" value="HEAT_GCN1"/>
    <property type="match status" value="1"/>
</dbReference>
<dbReference type="Gene3D" id="1.25.10.10">
    <property type="entry name" value="Leucine-rich Repeat Variant"/>
    <property type="match status" value="5"/>
</dbReference>
<evidence type="ECO:0000313" key="6">
    <source>
        <dbReference type="EMBL" id="KAB5592781.1"/>
    </source>
</evidence>
<accession>A0A5N5QMN3</accession>
<evidence type="ECO:0000256" key="1">
    <source>
        <dbReference type="ARBA" id="ARBA00007366"/>
    </source>
</evidence>
<dbReference type="OrthoDB" id="5148094at2759"/>
<keyword evidence="2" id="KW-0677">Repeat</keyword>
<dbReference type="SMART" id="SM01349">
    <property type="entry name" value="TOG"/>
    <property type="match status" value="2"/>
</dbReference>
<dbReference type="EMBL" id="SSOP01000054">
    <property type="protein sequence ID" value="KAB5592781.1"/>
    <property type="molecule type" value="Genomic_DNA"/>
</dbReference>
<dbReference type="GO" id="GO:0006417">
    <property type="term" value="P:regulation of translation"/>
    <property type="evidence" value="ECO:0007669"/>
    <property type="project" value="TreeGrafter"/>
</dbReference>
<dbReference type="Pfam" id="PF24993">
    <property type="entry name" value="GNC1_N"/>
    <property type="match status" value="1"/>
</dbReference>
<dbReference type="PROSITE" id="PS50077">
    <property type="entry name" value="HEAT_REPEAT"/>
    <property type="match status" value="3"/>
</dbReference>
<feature type="region of interest" description="Disordered" evidence="4">
    <location>
        <begin position="1"/>
        <end position="25"/>
    </location>
</feature>
<feature type="region of interest" description="Disordered" evidence="4">
    <location>
        <begin position="722"/>
        <end position="780"/>
    </location>
</feature>
<dbReference type="GO" id="GO:0019887">
    <property type="term" value="F:protein kinase regulator activity"/>
    <property type="evidence" value="ECO:0007669"/>
    <property type="project" value="TreeGrafter"/>
</dbReference>
<dbReference type="InterPro" id="IPR022716">
    <property type="entry name" value="Gcn1_N"/>
</dbReference>
<dbReference type="PANTHER" id="PTHR23346">
    <property type="entry name" value="TRANSLATIONAL ACTIVATOR GCN1-RELATED"/>
    <property type="match status" value="1"/>
</dbReference>
<reference evidence="6 7" key="1">
    <citation type="journal article" date="2019" name="Fungal Biol. Biotechnol.">
        <title>Draft genome sequence of fastidious pathogen Ceratobasidium theobromae, which causes vascular-streak dieback in Theobroma cacao.</title>
        <authorList>
            <person name="Ali S.S."/>
            <person name="Asman A."/>
            <person name="Shao J."/>
            <person name="Firmansyah A.P."/>
            <person name="Susilo A.W."/>
            <person name="Rosmana A."/>
            <person name="McMahon P."/>
            <person name="Junaid M."/>
            <person name="Guest D."/>
            <person name="Kheng T.Y."/>
            <person name="Meinhardt L.W."/>
            <person name="Bailey B.A."/>
        </authorList>
    </citation>
    <scope>NUCLEOTIDE SEQUENCE [LARGE SCALE GENOMIC DNA]</scope>
    <source>
        <strain evidence="6 7">CT2</strain>
    </source>
</reference>
<name>A0A5N5QMN3_9AGAM</name>
<dbReference type="InterPro" id="IPR034085">
    <property type="entry name" value="TOG"/>
</dbReference>
<evidence type="ECO:0000256" key="3">
    <source>
        <dbReference type="PROSITE-ProRule" id="PRU00103"/>
    </source>
</evidence>
<feature type="repeat" description="HEAT" evidence="3">
    <location>
        <begin position="1771"/>
        <end position="1809"/>
    </location>
</feature>
<dbReference type="Pfam" id="PF24987">
    <property type="entry name" value="HEAT_EF3_N"/>
    <property type="match status" value="2"/>
</dbReference>
<dbReference type="GO" id="GO:0005829">
    <property type="term" value="C:cytosol"/>
    <property type="evidence" value="ECO:0007669"/>
    <property type="project" value="TreeGrafter"/>
</dbReference>
<feature type="domain" description="TOG" evidence="5">
    <location>
        <begin position="1925"/>
        <end position="2178"/>
    </location>
</feature>
<comment type="caution">
    <text evidence="6">The sequence shown here is derived from an EMBL/GenBank/DDBJ whole genome shotgun (WGS) entry which is preliminary data.</text>
</comment>
<dbReference type="InterPro" id="IPR016024">
    <property type="entry name" value="ARM-type_fold"/>
</dbReference>
<dbReference type="Pfam" id="PF12074">
    <property type="entry name" value="Gcn1_N"/>
    <property type="match status" value="1"/>
</dbReference>
<dbReference type="Pfam" id="PF24984">
    <property type="entry name" value="HEAT_EF3_GNC1"/>
    <property type="match status" value="1"/>
</dbReference>
<feature type="repeat" description="HEAT" evidence="3">
    <location>
        <begin position="2119"/>
        <end position="2157"/>
    </location>
</feature>
<evidence type="ECO:0000259" key="5">
    <source>
        <dbReference type="SMART" id="SM01349"/>
    </source>
</evidence>
<gene>
    <name evidence="6" type="ORF">CTheo_3765</name>
</gene>
<evidence type="ECO:0000256" key="2">
    <source>
        <dbReference type="ARBA" id="ARBA00022737"/>
    </source>
</evidence>
<keyword evidence="7" id="KW-1185">Reference proteome</keyword>
<comment type="similarity">
    <text evidence="1">Belongs to the GCN1 family.</text>
</comment>
<dbReference type="InterPro" id="IPR021133">
    <property type="entry name" value="HEAT_type_2"/>
</dbReference>
<proteinExistence type="inferred from homology"/>
<evidence type="ECO:0000256" key="4">
    <source>
        <dbReference type="SAM" id="MobiDB-lite"/>
    </source>
</evidence>
<dbReference type="InterPro" id="IPR011989">
    <property type="entry name" value="ARM-like"/>
</dbReference>
<sequence length="2669" mass="287747">MSKAEIHSWVTTAQHGDTSDDEQDAVDVGSGVINEEEDWAAFMLIAQRRLLGNGTSGRIEFLKEKLGVVANRGDISQEQSLEILHLLILTAPRYADSDSRHAVLDCIGSLLRRDMSPSTPPPIPSLVSHTLIAWAAKEASRPLAPSNSFAVLTWIAASFAICAESDSFSTSKTFKVVVNTMAVLIDAVVRGAKSGAVRSSLVLVRRTLRNHHALIPAVVDSILEAVKNSSTPLNYAVLISIAVDVALRLRPTKPGEESPGAAYIGLIKVNALTYYMTHIVLSKSSVPTYIPKFFHDLIQNCVTEDDLTNVVVPAAEKAIMRSPEVSLDVLAHFFSSLPYPLPPALFTRILNSTLGAAKSTNPTARAGAVLAVKALLVYPTRQKPTLPGTPPNAIPTANLEDIYAQNLKTARELILGPLQGSKTSSADHRAALVAMSAALSQTQTQAKGVATGKVVDILNAVLPGVAKDGKEDGWVSVGVLLKSALAQNEEMSKDIIAILTKEMSSSKVPVRRAVCAAVGSALWELGESKTVQSKGIAEAEDGAESALNKPTSISQWTPAATSFLAALSPAFEANLKTVSATPLNLAAGPLEGYVVVAIAFSRGAKDGFASKNPILTGIAGTAAKPSFLLWDKVWAKVNDPIEEVWLLRAATAVLEWFEGGNGKKTAGVKSALGGIFVHCAVQSTHHNTRRLALSALSDLSQRFPETIVPLIVGAIVAATEAKPKAPSASTTTAKPAASAKSTPKSASTPAAKSATPTATPAKPAATASDDGPQNTSRPDPRTLVQAKFSALLAAVTPHADFVEEPLRGHLIVEMVGVAHREDVSPPQRQLWVDLCLKAKLDPHVLVTRKVDRLLELVSLKEGEHSEQAMQSAYRALSSIVFIAPTVALPHVISEIRHILSPTQLDALAPVDFAIWRTPKGTMFNDVLAAKKSAAPNNKSKDADIEKWEAELRKSLESKKGAAPKALSKQEQALVNAQLEKEEGMRAIVERVKRDMLHGLALIKSVVAAGIPELSVHVAGIAKLLLDGALRKGSVLVGSNAFQTYLELSKTCSDRLDVFKRWIGIVTLRVFDVPDVPEDLKLEPLASLVVRVLYRLHSLSEQAPFDPSTYAYMSPFIDCVARSGGVSSGTPEEVLEQVSLCIDVIQFHCGEFSDPVYPRIEAARSLIHVIRSVPQVAKTAVSALVDLGQSISSSAKEEEINVLLKGTLMQEVYVRNACLQALQPFDLTELDWSPEIWIACHDEDEQNARLARHLWDDNGLDIPNGYISELLPFLDHENKYVRTATGEAVAESAAALPDTLAQLMLTLQEFYREKVDLNNSPNEPTYRDRKGMVIESSLDRADPWPARTAIANAFRHLAPYFSETEVVPFFEFLIKDEALGDRHSAVRRGMLDAGISVLDLHGGKSLQELIGMFEKYLSVSSAGTETSDNIREAVVVLFGRLAGHLGASDPRVPQVADRLVEALKTPSEVVQIAVADCLPALVKLMKPRLPKLVDQLFDELINGTKYAERRGAAYGLAGVIKGRGIIAFKEFDIVGRLRRAMDDKKRFEARQGVVFVFETLSATLGRLFEPYIPLILPLLLGAFGDGTPDVREATVDASKVIMANLSGYGVKLILPTLLETLEEKQWRTKKGSIELLGAMAYCAPKQLSVSLPTVIPQLTGVLTDSHAQVRAAANKSLKQFGEVISNPEIQSLVPTLLKAMVDPEKTSNALSSLLKTSFVHYIDSPSLALLVPIIVRGLKERSSDTKRKAVQIVGNLSSLTDSKDFIPYLSQLMPLVHIVLVDPVPEARATAAKALGTLIERLGEANFPDMVDNLLQTLKTDTSGVDRQGAAQGLSEVLSGLGMERMEGLLPEVITSVSSPRPYVREGFMSLLVYLPATFGHRFTPHLARIIPPILNGLADIEESVRSASMKAGRMIVSNYSTKAIDLLLPELEKGMFDSGWRIRHSSITLVGELLFRVSGISGKAEIEEDEEAVIDTTVAESSRRALTEALGKERRDRVLAALYIVRQDSVAAVRLASIHIWKALVANTPRTVRDLLPMLIDQIVNLLASPELDQRETAARTIAELCRKLGEKILGEIVPLLRAATHSPNPATREGVCLVLTEIMVNTTESQREGHEAEITAAVRTSLVDTSPAVRAAAAQAFDVLQEHLGAQAIDQTIPTLLEALRDPTEDSSTALQALKEVMMVRATTVFPVLIPSLIAQPITISNARALASLVTVAGNALSKRLTQILTALVKSVETEGDEETLAAVKEAITALLASVSDAEGLNTLMMLLLGWVRNESPKRRISALEFFADFCENTELDFEIYRVDWIRILIPMLDDPDMTVVQVAWDTLDSFVKSLGKDDLESLSVPLRRALESTGSPGRYVPGLSLPKGLSPLLPIIFAGLTTGSSDQREQSAYAIGDLVTRTEEAALKPFTTQLTGPLIRVITQATTYPPAVKSAILSALTTLLTVVPTFTKPFFPQLQRTFVKAVQDPASLVVRTRAVEALGVLMKTHTRGDVLATELLKEIRATMFQEEAIAASLVMALAGVVKNSGPNVSAASRQAIIELVLESARKSESGQSHQESYNVAVGQLFAALGDQPDVKPIIDAHILANTPTSPLASQLLLAAAQESPQTLITFKCAPSAVKKVIQSIGTDQPAISRPAREAKDVLKSSAPWKDDAAVQAAFA</sequence>
<dbReference type="SUPFAM" id="SSF48371">
    <property type="entry name" value="ARM repeat"/>
    <property type="match status" value="3"/>
</dbReference>
<dbReference type="GO" id="GO:0034198">
    <property type="term" value="P:cellular response to amino acid starvation"/>
    <property type="evidence" value="ECO:0007669"/>
    <property type="project" value="TreeGrafter"/>
</dbReference>
<dbReference type="InterPro" id="IPR057546">
    <property type="entry name" value="HEAT_GCN1"/>
</dbReference>
<dbReference type="Proteomes" id="UP000383932">
    <property type="component" value="Unassembled WGS sequence"/>
</dbReference>
<organism evidence="6 7">
    <name type="scientific">Ceratobasidium theobromae</name>
    <dbReference type="NCBI Taxonomy" id="1582974"/>
    <lineage>
        <taxon>Eukaryota</taxon>
        <taxon>Fungi</taxon>
        <taxon>Dikarya</taxon>
        <taxon>Basidiomycota</taxon>
        <taxon>Agaricomycotina</taxon>
        <taxon>Agaricomycetes</taxon>
        <taxon>Cantharellales</taxon>
        <taxon>Ceratobasidiaceae</taxon>
        <taxon>Ceratobasidium</taxon>
    </lineage>
</organism>